<dbReference type="STRING" id="1255043.TVNIR_0624"/>
<proteinExistence type="predicted"/>
<gene>
    <name evidence="1" type="ordered locus">TVNIR_0624</name>
</gene>
<dbReference type="KEGG" id="tni:TVNIR_0624"/>
<dbReference type="AlphaFoldDB" id="L0DRW0"/>
<name>L0DRW0_THIND</name>
<dbReference type="PATRIC" id="fig|1255043.3.peg.630"/>
<dbReference type="Proteomes" id="UP000010809">
    <property type="component" value="Chromosome"/>
</dbReference>
<sequence>MRAKSHELKGIRVRFTVDQNKVGLDVAVPMVIPITCESMVAMVLG</sequence>
<evidence type="ECO:0000313" key="1">
    <source>
        <dbReference type="EMBL" id="AGA32324.1"/>
    </source>
</evidence>
<evidence type="ECO:0000313" key="2">
    <source>
        <dbReference type="Proteomes" id="UP000010809"/>
    </source>
</evidence>
<protein>
    <submittedName>
        <fullName evidence="1">Uncharacterized protein</fullName>
    </submittedName>
</protein>
<dbReference type="HOGENOM" id="CLU_3206412_0_0_6"/>
<organism evidence="1 2">
    <name type="scientific">Thioalkalivibrio nitratireducens (strain DSM 14787 / UNIQEM 213 / ALEN2)</name>
    <dbReference type="NCBI Taxonomy" id="1255043"/>
    <lineage>
        <taxon>Bacteria</taxon>
        <taxon>Pseudomonadati</taxon>
        <taxon>Pseudomonadota</taxon>
        <taxon>Gammaproteobacteria</taxon>
        <taxon>Chromatiales</taxon>
        <taxon>Ectothiorhodospiraceae</taxon>
        <taxon>Thioalkalivibrio</taxon>
    </lineage>
</organism>
<dbReference type="EMBL" id="CP003989">
    <property type="protein sequence ID" value="AGA32324.1"/>
    <property type="molecule type" value="Genomic_DNA"/>
</dbReference>
<reference evidence="1" key="1">
    <citation type="submission" date="2015-12" db="EMBL/GenBank/DDBJ databases">
        <authorList>
            <person name="Tikhonova T.V."/>
            <person name="Pavlov A.R."/>
            <person name="Beletsky A.V."/>
            <person name="Mardanov A.V."/>
            <person name="Sorokin D.Y."/>
            <person name="Ravin N.V."/>
            <person name="Popov V.O."/>
        </authorList>
    </citation>
    <scope>NUCLEOTIDE SEQUENCE</scope>
    <source>
        <strain evidence="1">DSM 14787</strain>
    </source>
</reference>
<accession>L0DRW0</accession>
<keyword evidence="2" id="KW-1185">Reference proteome</keyword>